<evidence type="ECO:0000256" key="1">
    <source>
        <dbReference type="ARBA" id="ARBA00022649"/>
    </source>
</evidence>
<protein>
    <submittedName>
        <fullName evidence="2">Uncharacterized protein</fullName>
    </submittedName>
</protein>
<dbReference type="InterPro" id="IPR035093">
    <property type="entry name" value="RelE/ParE_toxin_dom_sf"/>
</dbReference>
<dbReference type="SUPFAM" id="SSF143011">
    <property type="entry name" value="RelE-like"/>
    <property type="match status" value="1"/>
</dbReference>
<name>A0A7G9Y648_9EURY</name>
<dbReference type="InterPro" id="IPR052747">
    <property type="entry name" value="TA_system_RelE_toxin"/>
</dbReference>
<dbReference type="AlphaFoldDB" id="A0A7G9Y648"/>
<dbReference type="Pfam" id="PF05016">
    <property type="entry name" value="ParE_toxin"/>
    <property type="match status" value="1"/>
</dbReference>
<reference evidence="2" key="1">
    <citation type="submission" date="2020-06" db="EMBL/GenBank/DDBJ databases">
        <title>Unique genomic features of the anaerobic methanotrophic archaea.</title>
        <authorList>
            <person name="Chadwick G.L."/>
            <person name="Skennerton C.T."/>
            <person name="Laso-Perez R."/>
            <person name="Leu A.O."/>
            <person name="Speth D.R."/>
            <person name="Yu H."/>
            <person name="Morgan-Lang C."/>
            <person name="Hatzenpichler R."/>
            <person name="Goudeau D."/>
            <person name="Malmstrom R."/>
            <person name="Brazelton W.J."/>
            <person name="Woyke T."/>
            <person name="Hallam S.J."/>
            <person name="Tyson G.W."/>
            <person name="Wegener G."/>
            <person name="Boetius A."/>
            <person name="Orphan V."/>
        </authorList>
    </citation>
    <scope>NUCLEOTIDE SEQUENCE</scope>
</reference>
<evidence type="ECO:0000313" key="2">
    <source>
        <dbReference type="EMBL" id="QNO43482.1"/>
    </source>
</evidence>
<organism evidence="2">
    <name type="scientific">Candidatus Methanogaster sp. ANME-2c ERB4</name>
    <dbReference type="NCBI Taxonomy" id="2759911"/>
    <lineage>
        <taxon>Archaea</taxon>
        <taxon>Methanobacteriati</taxon>
        <taxon>Methanobacteriota</taxon>
        <taxon>Stenosarchaea group</taxon>
        <taxon>Methanomicrobia</taxon>
        <taxon>Methanosarcinales</taxon>
        <taxon>ANME-2 cluster</taxon>
        <taxon>Candidatus Methanogasteraceae</taxon>
        <taxon>Candidatus Methanogaster</taxon>
    </lineage>
</organism>
<proteinExistence type="predicted"/>
<gene>
    <name evidence="2" type="ORF">GNENPFIO_00004</name>
</gene>
<dbReference type="EMBL" id="MT630833">
    <property type="protein sequence ID" value="QNO43482.1"/>
    <property type="molecule type" value="Genomic_DNA"/>
</dbReference>
<dbReference type="Gene3D" id="3.30.2310.20">
    <property type="entry name" value="RelE-like"/>
    <property type="match status" value="1"/>
</dbReference>
<keyword evidence="1" id="KW-1277">Toxin-antitoxin system</keyword>
<dbReference type="InterPro" id="IPR007712">
    <property type="entry name" value="RelE/ParE_toxin"/>
</dbReference>
<dbReference type="PANTHER" id="PTHR38813:SF1">
    <property type="entry name" value="TOXIN RELE1-RELATED"/>
    <property type="match status" value="1"/>
</dbReference>
<sequence>MYEIRIKKSAKKDLDALDDKTYIRIDRNIQSLINAPFPKGVKKLRGEGNQYRIREGKYRMLYEIDQKNKLS</sequence>
<accession>A0A7G9Y648</accession>
<dbReference type="PANTHER" id="PTHR38813">
    <property type="match status" value="1"/>
</dbReference>